<feature type="domain" description="Solute-binding protein family 3/N-terminal" evidence="8">
    <location>
        <begin position="36"/>
        <end position="259"/>
    </location>
</feature>
<comment type="similarity">
    <text evidence="7">In the C-terminal section; belongs to the transglycosylase Slt family.</text>
</comment>
<dbReference type="PROSITE" id="PS51257">
    <property type="entry name" value="PROKAR_LIPOPROTEIN"/>
    <property type="match status" value="1"/>
</dbReference>
<dbReference type="InterPro" id="IPR023703">
    <property type="entry name" value="MltF"/>
</dbReference>
<evidence type="ECO:0000256" key="4">
    <source>
        <dbReference type="ARBA" id="ARBA00023237"/>
    </source>
</evidence>
<dbReference type="CDD" id="cd01009">
    <property type="entry name" value="PBP2_YfhD_N"/>
    <property type="match status" value="1"/>
</dbReference>
<dbReference type="EC" id="4.2.2.n1" evidence="7"/>
<evidence type="ECO:0000256" key="2">
    <source>
        <dbReference type="ARBA" id="ARBA00022729"/>
    </source>
</evidence>
<keyword evidence="6 7" id="KW-0961">Cell wall biogenesis/degradation</keyword>
<evidence type="ECO:0000256" key="1">
    <source>
        <dbReference type="ARBA" id="ARBA00010333"/>
    </source>
</evidence>
<dbReference type="InterPro" id="IPR001638">
    <property type="entry name" value="Solute-binding_3/MltF_N"/>
</dbReference>
<comment type="caution">
    <text evidence="9">The sequence shown here is derived from an EMBL/GenBank/DDBJ whole genome shotgun (WGS) entry which is preliminary data.</text>
</comment>
<reference evidence="9 10" key="1">
    <citation type="submission" date="2018-12" db="EMBL/GenBank/DDBJ databases">
        <authorList>
            <person name="Yu L."/>
        </authorList>
    </citation>
    <scope>NUCLEOTIDE SEQUENCE [LARGE SCALE GENOMIC DNA]</scope>
    <source>
        <strain evidence="9 10">HAW-EB2</strain>
    </source>
</reference>
<proteinExistence type="inferred from homology"/>
<gene>
    <name evidence="7 9" type="primary">mltF</name>
    <name evidence="9" type="ORF">EKG38_10295</name>
</gene>
<keyword evidence="10" id="KW-1185">Reference proteome</keyword>
<organism evidence="9 10">
    <name type="scientific">Shewanella canadensis</name>
    <dbReference type="NCBI Taxonomy" id="271096"/>
    <lineage>
        <taxon>Bacteria</taxon>
        <taxon>Pseudomonadati</taxon>
        <taxon>Pseudomonadota</taxon>
        <taxon>Gammaproteobacteria</taxon>
        <taxon>Alteromonadales</taxon>
        <taxon>Shewanellaceae</taxon>
        <taxon>Shewanella</taxon>
    </lineage>
</organism>
<comment type="caution">
    <text evidence="7">Lacks conserved residue(s) required for the propagation of feature annotation.</text>
</comment>
<dbReference type="PANTHER" id="PTHR35936:SF32">
    <property type="entry name" value="MEMBRANE-BOUND LYTIC MUREIN TRANSGLYCOSYLASE F"/>
    <property type="match status" value="1"/>
</dbReference>
<dbReference type="SUPFAM" id="SSF53955">
    <property type="entry name" value="Lysozyme-like"/>
    <property type="match status" value="1"/>
</dbReference>
<dbReference type="GO" id="GO:0009279">
    <property type="term" value="C:cell outer membrane"/>
    <property type="evidence" value="ECO:0007669"/>
    <property type="project" value="UniProtKB-SubCell"/>
</dbReference>
<evidence type="ECO:0000256" key="7">
    <source>
        <dbReference type="HAMAP-Rule" id="MF_02016"/>
    </source>
</evidence>
<dbReference type="Proteomes" id="UP000267448">
    <property type="component" value="Unassembled WGS sequence"/>
</dbReference>
<dbReference type="RefSeq" id="WP_126520162.1">
    <property type="nucleotide sequence ID" value="NZ_RXNU01000004.1"/>
</dbReference>
<dbReference type="SMART" id="SM00062">
    <property type="entry name" value="PBPb"/>
    <property type="match status" value="1"/>
</dbReference>
<comment type="similarity">
    <text evidence="7">In the N-terminal section; belongs to the bacterial solute-binding protein 3 family.</text>
</comment>
<dbReference type="NCBIfam" id="NF008112">
    <property type="entry name" value="PRK10859.1"/>
    <property type="match status" value="1"/>
</dbReference>
<keyword evidence="4 7" id="KW-0998">Cell outer membrane</keyword>
<dbReference type="InterPro" id="IPR008258">
    <property type="entry name" value="Transglycosylase_SLT_dom_1"/>
</dbReference>
<protein>
    <recommendedName>
        <fullName evidence="7">Membrane-bound lytic murein transglycosylase F</fullName>
        <ecNumber evidence="7">4.2.2.n1</ecNumber>
    </recommendedName>
    <alternativeName>
        <fullName evidence="7">Murein lyase F</fullName>
    </alternativeName>
</protein>
<dbReference type="PANTHER" id="PTHR35936">
    <property type="entry name" value="MEMBRANE-BOUND LYTIC MUREIN TRANSGLYCOSYLASE F"/>
    <property type="match status" value="1"/>
</dbReference>
<comment type="similarity">
    <text evidence="1">Belongs to the bacterial solute-binding protein 3 family.</text>
</comment>
<dbReference type="HAMAP" id="MF_02016">
    <property type="entry name" value="MltF"/>
    <property type="match status" value="1"/>
</dbReference>
<dbReference type="AlphaFoldDB" id="A0A3S0LMZ5"/>
<feature type="active site" evidence="7">
    <location>
        <position position="304"/>
    </location>
</feature>
<evidence type="ECO:0000259" key="8">
    <source>
        <dbReference type="SMART" id="SM00062"/>
    </source>
</evidence>
<feature type="region of interest" description="LT domain" evidence="7">
    <location>
        <begin position="260"/>
        <end position="480"/>
    </location>
</feature>
<evidence type="ECO:0000256" key="6">
    <source>
        <dbReference type="ARBA" id="ARBA00023316"/>
    </source>
</evidence>
<evidence type="ECO:0000313" key="9">
    <source>
        <dbReference type="EMBL" id="RTR39294.1"/>
    </source>
</evidence>
<evidence type="ECO:0000256" key="3">
    <source>
        <dbReference type="ARBA" id="ARBA00023136"/>
    </source>
</evidence>
<dbReference type="FunFam" id="1.10.530.10:FF:000003">
    <property type="entry name" value="Membrane-bound lytic murein transglycosylase F"/>
    <property type="match status" value="1"/>
</dbReference>
<keyword evidence="2 7" id="KW-0732">Signal</keyword>
<dbReference type="Gene3D" id="3.40.190.10">
    <property type="entry name" value="Periplasmic binding protein-like II"/>
    <property type="match status" value="2"/>
</dbReference>
<comment type="subcellular location">
    <subcellularLocation>
        <location evidence="7">Cell outer membrane</location>
        <topology evidence="7">Peripheral membrane protein</topology>
    </subcellularLocation>
    <text evidence="7">Attached to the inner leaflet of the outer membrane.</text>
</comment>
<comment type="function">
    <text evidence="7">Murein-degrading enzyme that degrades murein glycan strands and insoluble, high-molecular weight murein sacculi, with the concomitant formation of a 1,6-anhydromuramoyl product. Lytic transglycosylases (LTs) play an integral role in the metabolism of the peptidoglycan (PG) sacculus. Their lytic action creates space within the PG sacculus to allow for its expansion as well as for the insertion of various structures such as secretion systems and flagella.</text>
</comment>
<keyword evidence="3 7" id="KW-0472">Membrane</keyword>
<dbReference type="Gene3D" id="1.10.530.10">
    <property type="match status" value="1"/>
</dbReference>
<accession>A0A3S0LMZ5</accession>
<dbReference type="CDD" id="cd13403">
    <property type="entry name" value="MLTF-like"/>
    <property type="match status" value="1"/>
</dbReference>
<dbReference type="GO" id="GO:0016998">
    <property type="term" value="P:cell wall macromolecule catabolic process"/>
    <property type="evidence" value="ECO:0007669"/>
    <property type="project" value="UniProtKB-UniRule"/>
</dbReference>
<comment type="domain">
    <text evidence="7">The N-terminal domain does not have lytic activity and probably modulates enzymatic activity. The C-terminal domain is the catalytic active domain.</text>
</comment>
<dbReference type="Pfam" id="PF00497">
    <property type="entry name" value="SBP_bac_3"/>
    <property type="match status" value="1"/>
</dbReference>
<keyword evidence="5 7" id="KW-0456">Lyase</keyword>
<dbReference type="EMBL" id="RXNU01000004">
    <property type="protein sequence ID" value="RTR39294.1"/>
    <property type="molecule type" value="Genomic_DNA"/>
</dbReference>
<name>A0A3S0LMZ5_9GAMM</name>
<comment type="catalytic activity">
    <reaction evidence="7">
        <text>Exolytic cleavage of the (1-&gt;4)-beta-glycosidic linkage between N-acetylmuramic acid (MurNAc) and N-acetylglucosamine (GlcNAc) residues in peptidoglycan, from either the reducing or the non-reducing ends of the peptidoglycan chains, with concomitant formation of a 1,6-anhydrobond in the MurNAc residue.</text>
        <dbReference type="EC" id="4.2.2.n1"/>
    </reaction>
</comment>
<evidence type="ECO:0000313" key="10">
    <source>
        <dbReference type="Proteomes" id="UP000267448"/>
    </source>
</evidence>
<dbReference type="InterPro" id="IPR023346">
    <property type="entry name" value="Lysozyme-like_dom_sf"/>
</dbReference>
<dbReference type="GO" id="GO:0008933">
    <property type="term" value="F:peptidoglycan lytic transglycosylase activity"/>
    <property type="evidence" value="ECO:0007669"/>
    <property type="project" value="UniProtKB-UniRule"/>
</dbReference>
<dbReference type="GO" id="GO:0071555">
    <property type="term" value="P:cell wall organization"/>
    <property type="evidence" value="ECO:0007669"/>
    <property type="project" value="UniProtKB-KW"/>
</dbReference>
<evidence type="ECO:0000256" key="5">
    <source>
        <dbReference type="ARBA" id="ARBA00023239"/>
    </source>
</evidence>
<dbReference type="Pfam" id="PF01464">
    <property type="entry name" value="SLT"/>
    <property type="match status" value="1"/>
</dbReference>
<dbReference type="SUPFAM" id="SSF53850">
    <property type="entry name" value="Periplasmic binding protein-like II"/>
    <property type="match status" value="1"/>
</dbReference>
<dbReference type="OrthoDB" id="9815002at2"/>
<sequence>MKKLLFVLLTITLLASCQKVGVEQTKVIPKPIKKTTLNVGTLYGAQIFVTTGQGEAGFDFEMASRFAEYLKLELKMKPYSNISELYKALESGEVDLLAAGLADTPSRREKFRLGPPLYRVNQVLVYKQGTPIPKDVSTLEDNITVITDSSFVETLSQLQKLYPELVWEQEKEKDSEELMAMIARGEITYTIADSSTFEINRRYLPELRAGPILKEKQAIVWLLPPKNSDQLMSDLLTFWHYEKRSGTLAHLNEKYFAHVKRFDYVDTRAFLRAIDNKLPKYKETFQQYANGIDWRKLAATAYQESHWNPNARSPTGVRGLMMLTLPTAKQVGIKNRLDPIQSIKGGAKYLNDILNRLPDSIPENQRMWFALASYNIGYGHVEDARKLAQSMGLNPSAWRDLKEVLPLLHKRKYYQRTRYGYARGNEAVHYVDSIRRYYDTLVWVDNQNQLLIDEKASAEESQLAEKIGGKQENLSGAQPQ</sequence>
<dbReference type="GO" id="GO:0009253">
    <property type="term" value="P:peptidoglycan catabolic process"/>
    <property type="evidence" value="ECO:0007669"/>
    <property type="project" value="TreeGrafter"/>
</dbReference>